<dbReference type="AlphaFoldDB" id="A0A0V1N7R6"/>
<reference evidence="1 2" key="1">
    <citation type="submission" date="2015-01" db="EMBL/GenBank/DDBJ databases">
        <title>Evolution of Trichinella species and genotypes.</title>
        <authorList>
            <person name="Korhonen P.K."/>
            <person name="Edoardo P."/>
            <person name="Giuseppe L.R."/>
            <person name="Gasser R.B."/>
        </authorList>
    </citation>
    <scope>NUCLEOTIDE SEQUENCE [LARGE SCALE GENOMIC DNA]</scope>
    <source>
        <strain evidence="1">ISS1980</strain>
    </source>
</reference>
<dbReference type="Proteomes" id="UP000054843">
    <property type="component" value="Unassembled WGS sequence"/>
</dbReference>
<evidence type="ECO:0000313" key="2">
    <source>
        <dbReference type="Proteomes" id="UP000054843"/>
    </source>
</evidence>
<dbReference type="EMBL" id="JYDO01000004">
    <property type="protein sequence ID" value="KRZ80011.1"/>
    <property type="molecule type" value="Genomic_DNA"/>
</dbReference>
<evidence type="ECO:0000313" key="1">
    <source>
        <dbReference type="EMBL" id="KRZ80011.1"/>
    </source>
</evidence>
<gene>
    <name evidence="1" type="ORF">T10_2519</name>
</gene>
<comment type="caution">
    <text evidence="1">The sequence shown here is derived from an EMBL/GenBank/DDBJ whole genome shotgun (WGS) entry which is preliminary data.</text>
</comment>
<accession>A0A0V1N7R6</accession>
<protein>
    <submittedName>
        <fullName evidence="1">Uncharacterized protein</fullName>
    </submittedName>
</protein>
<name>A0A0V1N7R6_9BILA</name>
<sequence length="93" mass="10622">MRRSVRYLGQIVTLQDIGTDSEKTEAVDGDRTRQKDFFTGSSNMVKLLTIKERNARACSGTSSFMFKELEKAVKICPRVDQTDKVTYHQRAKC</sequence>
<proteinExistence type="predicted"/>
<organism evidence="1 2">
    <name type="scientific">Trichinella papuae</name>
    <dbReference type="NCBI Taxonomy" id="268474"/>
    <lineage>
        <taxon>Eukaryota</taxon>
        <taxon>Metazoa</taxon>
        <taxon>Ecdysozoa</taxon>
        <taxon>Nematoda</taxon>
        <taxon>Enoplea</taxon>
        <taxon>Dorylaimia</taxon>
        <taxon>Trichinellida</taxon>
        <taxon>Trichinellidae</taxon>
        <taxon>Trichinella</taxon>
    </lineage>
</organism>
<keyword evidence="2" id="KW-1185">Reference proteome</keyword>